<evidence type="ECO:0000259" key="5">
    <source>
        <dbReference type="PROSITE" id="PS50931"/>
    </source>
</evidence>
<evidence type="ECO:0000313" key="6">
    <source>
        <dbReference type="EMBL" id="QDL93634.1"/>
    </source>
</evidence>
<dbReference type="PROSITE" id="PS50931">
    <property type="entry name" value="HTH_LYSR"/>
    <property type="match status" value="1"/>
</dbReference>
<organism evidence="6 7">
    <name type="scientific">Paroceanicella profunda</name>
    <dbReference type="NCBI Taxonomy" id="2579971"/>
    <lineage>
        <taxon>Bacteria</taxon>
        <taxon>Pseudomonadati</taxon>
        <taxon>Pseudomonadota</taxon>
        <taxon>Alphaproteobacteria</taxon>
        <taxon>Rhodobacterales</taxon>
        <taxon>Paracoccaceae</taxon>
        <taxon>Paroceanicella</taxon>
    </lineage>
</organism>
<dbReference type="SUPFAM" id="SSF53850">
    <property type="entry name" value="Periplasmic binding protein-like II"/>
    <property type="match status" value="1"/>
</dbReference>
<name>A0A5B8G0U9_9RHOB</name>
<dbReference type="PANTHER" id="PTHR30126:SF98">
    <property type="entry name" value="HTH-TYPE TRANSCRIPTIONAL ACTIVATOR BAUR"/>
    <property type="match status" value="1"/>
</dbReference>
<evidence type="ECO:0000256" key="3">
    <source>
        <dbReference type="ARBA" id="ARBA00023125"/>
    </source>
</evidence>
<dbReference type="Gene3D" id="3.40.190.10">
    <property type="entry name" value="Periplasmic binding protein-like II"/>
    <property type="match status" value="2"/>
</dbReference>
<dbReference type="InterPro" id="IPR000847">
    <property type="entry name" value="LysR_HTH_N"/>
</dbReference>
<dbReference type="Pfam" id="PF00126">
    <property type="entry name" value="HTH_1"/>
    <property type="match status" value="1"/>
</dbReference>
<keyword evidence="3" id="KW-0238">DNA-binding</keyword>
<dbReference type="InterPro" id="IPR036390">
    <property type="entry name" value="WH_DNA-bd_sf"/>
</dbReference>
<accession>A0A5B8G0U9</accession>
<dbReference type="Pfam" id="PF03466">
    <property type="entry name" value="LysR_substrate"/>
    <property type="match status" value="1"/>
</dbReference>
<dbReference type="CDD" id="cd05466">
    <property type="entry name" value="PBP2_LTTR_substrate"/>
    <property type="match status" value="1"/>
</dbReference>
<proteinExistence type="inferred from homology"/>
<evidence type="ECO:0000256" key="4">
    <source>
        <dbReference type="ARBA" id="ARBA00023163"/>
    </source>
</evidence>
<dbReference type="GO" id="GO:0003700">
    <property type="term" value="F:DNA-binding transcription factor activity"/>
    <property type="evidence" value="ECO:0007669"/>
    <property type="project" value="InterPro"/>
</dbReference>
<dbReference type="OrthoDB" id="7506954at2"/>
<evidence type="ECO:0000313" key="7">
    <source>
        <dbReference type="Proteomes" id="UP000305888"/>
    </source>
</evidence>
<reference evidence="6 7" key="1">
    <citation type="submission" date="2019-06" db="EMBL/GenBank/DDBJ databases">
        <title>Genome sequence of Rhodobacteraceae bacterium D4M1.</title>
        <authorList>
            <person name="Cao J."/>
        </authorList>
    </citation>
    <scope>NUCLEOTIDE SEQUENCE [LARGE SCALE GENOMIC DNA]</scope>
    <source>
        <strain evidence="6 7">D4M1</strain>
    </source>
</reference>
<dbReference type="Proteomes" id="UP000305888">
    <property type="component" value="Chromosome"/>
</dbReference>
<dbReference type="FunFam" id="1.10.10.10:FF:000001">
    <property type="entry name" value="LysR family transcriptional regulator"/>
    <property type="match status" value="1"/>
</dbReference>
<dbReference type="AlphaFoldDB" id="A0A5B8G0U9"/>
<evidence type="ECO:0000256" key="1">
    <source>
        <dbReference type="ARBA" id="ARBA00009437"/>
    </source>
</evidence>
<dbReference type="Gene3D" id="1.10.10.10">
    <property type="entry name" value="Winged helix-like DNA-binding domain superfamily/Winged helix DNA-binding domain"/>
    <property type="match status" value="1"/>
</dbReference>
<comment type="similarity">
    <text evidence="1">Belongs to the LysR transcriptional regulatory family.</text>
</comment>
<keyword evidence="4" id="KW-0804">Transcription</keyword>
<dbReference type="PANTHER" id="PTHR30126">
    <property type="entry name" value="HTH-TYPE TRANSCRIPTIONAL REGULATOR"/>
    <property type="match status" value="1"/>
</dbReference>
<gene>
    <name evidence="6" type="ORF">FDP22_07890</name>
</gene>
<protein>
    <submittedName>
        <fullName evidence="6">LysR family transcriptional regulator</fullName>
    </submittedName>
</protein>
<dbReference type="InterPro" id="IPR005119">
    <property type="entry name" value="LysR_subst-bd"/>
</dbReference>
<feature type="domain" description="HTH lysR-type" evidence="5">
    <location>
        <begin position="7"/>
        <end position="63"/>
    </location>
</feature>
<keyword evidence="2" id="KW-0805">Transcription regulation</keyword>
<evidence type="ECO:0000256" key="2">
    <source>
        <dbReference type="ARBA" id="ARBA00023015"/>
    </source>
</evidence>
<dbReference type="EMBL" id="CP040818">
    <property type="protein sequence ID" value="QDL93634.1"/>
    <property type="molecule type" value="Genomic_DNA"/>
</dbReference>
<dbReference type="InterPro" id="IPR036388">
    <property type="entry name" value="WH-like_DNA-bd_sf"/>
</dbReference>
<dbReference type="SUPFAM" id="SSF46785">
    <property type="entry name" value="Winged helix' DNA-binding domain"/>
    <property type="match status" value="1"/>
</dbReference>
<dbReference type="GO" id="GO:0000976">
    <property type="term" value="F:transcription cis-regulatory region binding"/>
    <property type="evidence" value="ECO:0007669"/>
    <property type="project" value="TreeGrafter"/>
</dbReference>
<keyword evidence="7" id="KW-1185">Reference proteome</keyword>
<sequence length="314" mass="35129">MRFSGSDMRLLQVFVAVVEHGGFAAAEGELNLSPSTISNHMSALEERLGMRLCQRGRRGFRLTEEGQSVYAAAARLDTALADFTSEVGEVQGRIGGDLKIGLVDAVSGDPNNRLHEVLARLRTRAPRLGISLSQERPQELQSRVRDGAFHCGIGAFLHQIDGLVHQPLYFEDHGLYCARAHPFFGQEDDRITADMLNGAPYVHRGYWREEDTRAHGFANVQATVYQIEPQFMLIRTGHYIGFLPHHFAEPWVAAGDLRAIAPARHRYRARFDLILPRGQRHTAALREFLRAVDEVWRGVDAEGMAEQGNRILPG</sequence>
<dbReference type="KEGG" id="ppru:FDP22_07890"/>